<dbReference type="InterPro" id="IPR000182">
    <property type="entry name" value="GNAT_dom"/>
</dbReference>
<dbReference type="OrthoDB" id="10039976at2759"/>
<comment type="caution">
    <text evidence="3">The sequence shown here is derived from an EMBL/GenBank/DDBJ whole genome shotgun (WGS) entry which is preliminary data.</text>
</comment>
<sequence length="263" mass="27798">MAASEEVLTVGASRGSIVVESKLIHSCGRVAHVENVHFDPSDNEAGADGLIHMIKRAATSSGCYKVIVACAPSAEPSFVRHGFAKKGLQMRFSPDARSRASAARLSLLAYRPPSHAPIEARRLEPADFDRGALQLLAQLTTVGDVSREGFVAFVERSDAAGERATFVLVDSASAGSLVGIGTLLLVARAAPEATGERRAHIEDVVIDERARGRGYGALLVRTLLEAACATGAAAVLLECSVENAAFYERLGFARAFTSMALYL</sequence>
<dbReference type="Gene3D" id="3.40.630.30">
    <property type="match status" value="2"/>
</dbReference>
<dbReference type="UniPathway" id="UPA00113">
    <property type="reaction ID" value="UER00529"/>
</dbReference>
<dbReference type="PANTHER" id="PTHR13355">
    <property type="entry name" value="GLUCOSAMINE 6-PHOSPHATE N-ACETYLTRANSFERASE"/>
    <property type="match status" value="1"/>
</dbReference>
<protein>
    <recommendedName>
        <fullName evidence="1">Glucosamine 6-phosphate N-acetyltransferase</fullName>
        <ecNumber evidence="1">2.3.1.4</ecNumber>
    </recommendedName>
</protein>
<reference evidence="3" key="1">
    <citation type="submission" date="2021-05" db="EMBL/GenBank/DDBJ databases">
        <title>The genome of the haptophyte Pavlova lutheri (Diacronema luteri, Pavlovales) - a model for lipid biosynthesis in eukaryotic algae.</title>
        <authorList>
            <person name="Hulatt C.J."/>
            <person name="Posewitz M.C."/>
        </authorList>
    </citation>
    <scope>NUCLEOTIDE SEQUENCE</scope>
    <source>
        <strain evidence="3">NIVA-4/92</strain>
    </source>
</reference>
<dbReference type="EMBL" id="JAGTXO010000001">
    <property type="protein sequence ID" value="KAG8470336.1"/>
    <property type="molecule type" value="Genomic_DNA"/>
</dbReference>
<evidence type="ECO:0000259" key="2">
    <source>
        <dbReference type="PROSITE" id="PS51186"/>
    </source>
</evidence>
<dbReference type="CDD" id="cd04301">
    <property type="entry name" value="NAT_SF"/>
    <property type="match status" value="1"/>
</dbReference>
<dbReference type="PROSITE" id="PS51186">
    <property type="entry name" value="GNAT"/>
    <property type="match status" value="1"/>
</dbReference>
<dbReference type="Proteomes" id="UP000751190">
    <property type="component" value="Unassembled WGS sequence"/>
</dbReference>
<dbReference type="InterPro" id="IPR016181">
    <property type="entry name" value="Acyl_CoA_acyltransferase"/>
</dbReference>
<dbReference type="GO" id="GO:0004343">
    <property type="term" value="F:glucosamine 6-phosphate N-acetyltransferase activity"/>
    <property type="evidence" value="ECO:0007669"/>
    <property type="project" value="UniProtKB-UniRule"/>
</dbReference>
<accession>A0A8J5XJG6</accession>
<keyword evidence="1" id="KW-0012">Acyltransferase</keyword>
<dbReference type="Pfam" id="PF00583">
    <property type="entry name" value="Acetyltransf_1"/>
    <property type="match status" value="1"/>
</dbReference>
<dbReference type="SUPFAM" id="SSF55729">
    <property type="entry name" value="Acyl-CoA N-acyltransferases (Nat)"/>
    <property type="match status" value="1"/>
</dbReference>
<comment type="catalytic activity">
    <reaction evidence="1">
        <text>D-glucosamine 6-phosphate + acetyl-CoA = N-acetyl-D-glucosamine 6-phosphate + CoA + H(+)</text>
        <dbReference type="Rhea" id="RHEA:10292"/>
        <dbReference type="ChEBI" id="CHEBI:15378"/>
        <dbReference type="ChEBI" id="CHEBI:57287"/>
        <dbReference type="ChEBI" id="CHEBI:57288"/>
        <dbReference type="ChEBI" id="CHEBI:57513"/>
        <dbReference type="ChEBI" id="CHEBI:58725"/>
        <dbReference type="EC" id="2.3.1.4"/>
    </reaction>
</comment>
<evidence type="ECO:0000256" key="1">
    <source>
        <dbReference type="RuleBase" id="RU365086"/>
    </source>
</evidence>
<dbReference type="EC" id="2.3.1.4" evidence="1"/>
<keyword evidence="4" id="KW-1185">Reference proteome</keyword>
<comment type="pathway">
    <text evidence="1">Nucleotide-sugar biosynthesis; UDP-N-acetyl-alpha-D-glucosamine biosynthesis; N-acetyl-alpha-D-glucosamine 1-phosphate from alpha-D-glucosamine 6-phosphate (route I): step 1/2.</text>
</comment>
<proteinExistence type="inferred from homology"/>
<evidence type="ECO:0000313" key="3">
    <source>
        <dbReference type="EMBL" id="KAG8470336.1"/>
    </source>
</evidence>
<dbReference type="OMA" id="QDENTIM"/>
<dbReference type="GO" id="GO:0006048">
    <property type="term" value="P:UDP-N-acetylglucosamine biosynthetic process"/>
    <property type="evidence" value="ECO:0007669"/>
    <property type="project" value="UniProtKB-UniRule"/>
</dbReference>
<dbReference type="PANTHER" id="PTHR13355:SF11">
    <property type="entry name" value="GLUCOSAMINE 6-PHOSPHATE N-ACETYLTRANSFERASE"/>
    <property type="match status" value="1"/>
</dbReference>
<dbReference type="AlphaFoldDB" id="A0A8J5XJG6"/>
<keyword evidence="1" id="KW-0808">Transferase</keyword>
<feature type="domain" description="N-acetyltransferase" evidence="2">
    <location>
        <begin position="118"/>
        <end position="263"/>
    </location>
</feature>
<evidence type="ECO:0000313" key="4">
    <source>
        <dbReference type="Proteomes" id="UP000751190"/>
    </source>
</evidence>
<name>A0A8J5XJG6_DIALT</name>
<gene>
    <name evidence="3" type="ORF">KFE25_008757</name>
</gene>
<organism evidence="3 4">
    <name type="scientific">Diacronema lutheri</name>
    <name type="common">Unicellular marine alga</name>
    <name type="synonym">Monochrysis lutheri</name>
    <dbReference type="NCBI Taxonomy" id="2081491"/>
    <lineage>
        <taxon>Eukaryota</taxon>
        <taxon>Haptista</taxon>
        <taxon>Haptophyta</taxon>
        <taxon>Pavlovophyceae</taxon>
        <taxon>Pavlovales</taxon>
        <taxon>Pavlovaceae</taxon>
        <taxon>Diacronema</taxon>
    </lineage>
</organism>
<comment type="similarity">
    <text evidence="1">Belongs to the acetyltransferase family. GNA1 subfamily.</text>
</comment>
<dbReference type="InterPro" id="IPR039143">
    <property type="entry name" value="GNPNAT1-like"/>
</dbReference>